<dbReference type="Pfam" id="PF00912">
    <property type="entry name" value="Transgly"/>
    <property type="match status" value="1"/>
</dbReference>
<sequence length="812" mass="85993">MGVKALGRISLVTLVIGLLIAVALAPAASLSSVAVAKASGAMKSDIEALEAGNIPGVTTVRDSQGNNMAYLFNQRRHPVEPDQISQNMKDAIVSIEDHRFYEHEGVDIQGNFRALATNLLAGDVSQGASTLNQQYVKNYLLLVDAETDEERQAATEQSIPRKLREMRMAAEIDRTLTKDEILANYLNLVPFGNHAYGIEAAARTYFGVGANELTLPQSAMLAGMVQSSEYLNPYTNTEEVLKRRATVLQSMVANGYISQAEADEANTDSLGVLDSPNNLPNGCIGAGDRGFFCDYVLQYLDERGISTEELSRGGYTIDTTLNPVVQDRAKESVNAQTSSDAAGVASVMNVVRPSETDRDVLAMVSSRTYGLDLDQNETLLPQPYSMVGNGAGSVFKVFTAAAAVEAGYGIKNMLDVPTRYDAEGLGYGGADNCPANRYCVENAGTYKPRMTFEEALAHSPNTTFIQLEEQVGIEATVDMAVKLGLRSYTDEGSFNEEYSLADYAKEAPMGSFTLGPTAVNPLELSNVGATLASHGTWCEPDPIDKITDRNGNEVYVESTPCERVMNGGAADALANAMTEDAKIGTAEDAANQMGWNGEIAAKTGTTESNQSAAFLGFNSGLAAAPYIYNDGTNTSPLCTNPVRQCGSGTLFGGTEPARTFFGMATQLESATQGTIPSYDRAYDRGKSSGLLESLRGRTESAARQSLESEGYKVRVISVPDAQASGTVVRALTGSDGLADGAEITLQISDGSGFTAPSSNDSGGDSSGDGGNTSGNNGGGNSRGNGNSNPPPLISQEDIDNFTDELRRTFGLN</sequence>
<feature type="domain" description="Glycosyl transferase family 51" evidence="11">
    <location>
        <begin position="70"/>
        <end position="251"/>
    </location>
</feature>
<dbReference type="InterPro" id="IPR005543">
    <property type="entry name" value="PASTA_dom"/>
</dbReference>
<evidence type="ECO:0000259" key="10">
    <source>
        <dbReference type="Pfam" id="PF00905"/>
    </source>
</evidence>
<dbReference type="SUPFAM" id="SSF56601">
    <property type="entry name" value="beta-lactamase/transpeptidase-like"/>
    <property type="match status" value="1"/>
</dbReference>
<keyword evidence="6" id="KW-0511">Multifunctional enzyme</keyword>
<organism evidence="12 13">
    <name type="scientific">Corynebacterium ammoniagenes DSM 20306</name>
    <dbReference type="NCBI Taxonomy" id="649754"/>
    <lineage>
        <taxon>Bacteria</taxon>
        <taxon>Bacillati</taxon>
        <taxon>Actinomycetota</taxon>
        <taxon>Actinomycetes</taxon>
        <taxon>Mycobacteriales</taxon>
        <taxon>Corynebacteriaceae</taxon>
        <taxon>Corynebacterium</taxon>
    </lineage>
</organism>
<dbReference type="PANTHER" id="PTHR32282:SF33">
    <property type="entry name" value="PEPTIDOGLYCAN GLYCOSYLTRANSFERASE"/>
    <property type="match status" value="1"/>
</dbReference>
<reference evidence="12 13" key="1">
    <citation type="submission" date="2010-04" db="EMBL/GenBank/DDBJ databases">
        <authorList>
            <person name="Weinstock G."/>
            <person name="Sodergren E."/>
            <person name="Clifton S."/>
            <person name="Fulton L."/>
            <person name="Fulton B."/>
            <person name="Courtney L."/>
            <person name="Fronick C."/>
            <person name="Harrison M."/>
            <person name="Strong C."/>
            <person name="Farmer C."/>
            <person name="Delahaunty K."/>
            <person name="Markovic C."/>
            <person name="Hall O."/>
            <person name="Minx P."/>
            <person name="Tomlinson C."/>
            <person name="Mitreva M."/>
            <person name="Hou S."/>
            <person name="Wollam A."/>
            <person name="Pepin K.H."/>
            <person name="Johnson M."/>
            <person name="Bhonagiri V."/>
            <person name="Zhang X."/>
            <person name="Suruliraj S."/>
            <person name="Warren W."/>
            <person name="Chinwalla A."/>
            <person name="Mardis E.R."/>
            <person name="Wilson R.K."/>
        </authorList>
    </citation>
    <scope>NUCLEOTIDE SEQUENCE [LARGE SCALE GENOMIC DNA]</scope>
    <source>
        <strain evidence="12 13">DSM 20306</strain>
    </source>
</reference>
<dbReference type="InterPro" id="IPR001264">
    <property type="entry name" value="Glyco_trans_51"/>
</dbReference>
<evidence type="ECO:0000256" key="6">
    <source>
        <dbReference type="ARBA" id="ARBA00023268"/>
    </source>
</evidence>
<protein>
    <submittedName>
        <fullName evidence="12">Transglycosylase</fullName>
    </submittedName>
</protein>
<keyword evidence="1" id="KW-0121">Carboxypeptidase</keyword>
<evidence type="ECO:0000256" key="3">
    <source>
        <dbReference type="ARBA" id="ARBA00022676"/>
    </source>
</evidence>
<evidence type="ECO:0000256" key="9">
    <source>
        <dbReference type="SAM" id="MobiDB-lite"/>
    </source>
</evidence>
<proteinExistence type="predicted"/>
<evidence type="ECO:0000256" key="4">
    <source>
        <dbReference type="ARBA" id="ARBA00022679"/>
    </source>
</evidence>
<dbReference type="InterPro" id="IPR023346">
    <property type="entry name" value="Lysozyme-like_dom_sf"/>
</dbReference>
<comment type="caution">
    <text evidence="12">The sequence shown here is derived from an EMBL/GenBank/DDBJ whole genome shotgun (WGS) entry which is preliminary data.</text>
</comment>
<dbReference type="InterPro" id="IPR050396">
    <property type="entry name" value="Glycosyltr_51/Transpeptidase"/>
</dbReference>
<keyword evidence="4" id="KW-0808">Transferase</keyword>
<evidence type="ECO:0000256" key="1">
    <source>
        <dbReference type="ARBA" id="ARBA00022645"/>
    </source>
</evidence>
<comment type="catalytic activity">
    <reaction evidence="8">
        <text>[GlcNAc-(1-&gt;4)-Mur2Ac(oyl-L-Ala-gamma-D-Glu-L-Lys-D-Ala-D-Ala)](n)-di-trans,octa-cis-undecaprenyl diphosphate + beta-D-GlcNAc-(1-&gt;4)-Mur2Ac(oyl-L-Ala-gamma-D-Glu-L-Lys-D-Ala-D-Ala)-di-trans,octa-cis-undecaprenyl diphosphate = [GlcNAc-(1-&gt;4)-Mur2Ac(oyl-L-Ala-gamma-D-Glu-L-Lys-D-Ala-D-Ala)](n+1)-di-trans,octa-cis-undecaprenyl diphosphate + di-trans,octa-cis-undecaprenyl diphosphate + H(+)</text>
        <dbReference type="Rhea" id="RHEA:23708"/>
        <dbReference type="Rhea" id="RHEA-COMP:9602"/>
        <dbReference type="Rhea" id="RHEA-COMP:9603"/>
        <dbReference type="ChEBI" id="CHEBI:15378"/>
        <dbReference type="ChEBI" id="CHEBI:58405"/>
        <dbReference type="ChEBI" id="CHEBI:60033"/>
        <dbReference type="ChEBI" id="CHEBI:78435"/>
        <dbReference type="EC" id="2.4.99.28"/>
    </reaction>
</comment>
<dbReference type="CDD" id="cd06577">
    <property type="entry name" value="PASTA_pknB"/>
    <property type="match status" value="1"/>
</dbReference>
<dbReference type="Gene3D" id="3.30.10.20">
    <property type="match status" value="1"/>
</dbReference>
<evidence type="ECO:0000256" key="2">
    <source>
        <dbReference type="ARBA" id="ARBA00022670"/>
    </source>
</evidence>
<dbReference type="InterPro" id="IPR036950">
    <property type="entry name" value="PBP_transglycosylase"/>
</dbReference>
<dbReference type="Proteomes" id="UP000006015">
    <property type="component" value="Unassembled WGS sequence"/>
</dbReference>
<dbReference type="InterPro" id="IPR012338">
    <property type="entry name" value="Beta-lactam/transpept-like"/>
</dbReference>
<dbReference type="SUPFAM" id="SSF53955">
    <property type="entry name" value="Lysozyme-like"/>
    <property type="match status" value="1"/>
</dbReference>
<evidence type="ECO:0000256" key="5">
    <source>
        <dbReference type="ARBA" id="ARBA00022801"/>
    </source>
</evidence>
<dbReference type="Gene3D" id="1.10.3810.10">
    <property type="entry name" value="Biosynthetic peptidoglycan transglycosylase-like"/>
    <property type="match status" value="1"/>
</dbReference>
<dbReference type="InterPro" id="IPR001460">
    <property type="entry name" value="PCN-bd_Tpept"/>
</dbReference>
<evidence type="ECO:0000313" key="12">
    <source>
        <dbReference type="EMBL" id="EFG82196.1"/>
    </source>
</evidence>
<keyword evidence="5" id="KW-0378">Hydrolase</keyword>
<feature type="domain" description="Penicillin-binding protein transpeptidase" evidence="10">
    <location>
        <begin position="357"/>
        <end position="610"/>
    </location>
</feature>
<dbReference type="Gene3D" id="3.40.710.10">
    <property type="entry name" value="DD-peptidase/beta-lactamase superfamily"/>
    <property type="match status" value="1"/>
</dbReference>
<evidence type="ECO:0000256" key="7">
    <source>
        <dbReference type="ARBA" id="ARBA00034000"/>
    </source>
</evidence>
<evidence type="ECO:0000256" key="8">
    <source>
        <dbReference type="ARBA" id="ARBA00049902"/>
    </source>
</evidence>
<comment type="catalytic activity">
    <reaction evidence="7">
        <text>Preferential cleavage: (Ac)2-L-Lys-D-Ala-|-D-Ala. Also transpeptidation of peptidyl-alanyl moieties that are N-acyl substituents of D-alanine.</text>
        <dbReference type="EC" id="3.4.16.4"/>
    </reaction>
</comment>
<feature type="region of interest" description="Disordered" evidence="9">
    <location>
        <begin position="748"/>
        <end position="799"/>
    </location>
</feature>
<dbReference type="Pfam" id="PF00905">
    <property type="entry name" value="Transpeptidase"/>
    <property type="match status" value="1"/>
</dbReference>
<keyword evidence="13" id="KW-1185">Reference proteome</keyword>
<keyword evidence="3" id="KW-0328">Glycosyltransferase</keyword>
<gene>
    <name evidence="12" type="ORF">HMPREF0281_00574</name>
</gene>
<evidence type="ECO:0000313" key="13">
    <source>
        <dbReference type="Proteomes" id="UP000006015"/>
    </source>
</evidence>
<name>A0ABN0AH56_CORAM</name>
<keyword evidence="2" id="KW-0645">Protease</keyword>
<accession>A0ABN0AH56</accession>
<dbReference type="EMBL" id="ADNS01000003">
    <property type="protein sequence ID" value="EFG82196.1"/>
    <property type="molecule type" value="Genomic_DNA"/>
</dbReference>
<dbReference type="PANTHER" id="PTHR32282">
    <property type="entry name" value="BINDING PROTEIN TRANSPEPTIDASE, PUTATIVE-RELATED"/>
    <property type="match status" value="1"/>
</dbReference>
<feature type="compositionally biased region" description="Gly residues" evidence="9">
    <location>
        <begin position="764"/>
        <end position="782"/>
    </location>
</feature>
<evidence type="ECO:0000259" key="11">
    <source>
        <dbReference type="Pfam" id="PF00912"/>
    </source>
</evidence>